<dbReference type="InterPro" id="IPR003439">
    <property type="entry name" value="ABC_transporter-like_ATP-bd"/>
</dbReference>
<dbReference type="PROSITE" id="PS00211">
    <property type="entry name" value="ABC_TRANSPORTER_1"/>
    <property type="match status" value="1"/>
</dbReference>
<evidence type="ECO:0000256" key="8">
    <source>
        <dbReference type="ARBA" id="ARBA00023136"/>
    </source>
</evidence>
<dbReference type="OrthoDB" id="6867103at2"/>
<keyword evidence="11" id="KW-1185">Reference proteome</keyword>
<evidence type="ECO:0000256" key="6">
    <source>
        <dbReference type="ARBA" id="ARBA00022840"/>
    </source>
</evidence>
<dbReference type="PROSITE" id="PS50893">
    <property type="entry name" value="ABC_TRANSPORTER_2"/>
    <property type="match status" value="1"/>
</dbReference>
<keyword evidence="8" id="KW-0472">Membrane</keyword>
<evidence type="ECO:0000256" key="7">
    <source>
        <dbReference type="ARBA" id="ARBA00022970"/>
    </source>
</evidence>
<dbReference type="PANTHER" id="PTHR43166">
    <property type="entry name" value="AMINO ACID IMPORT ATP-BINDING PROTEIN"/>
    <property type="match status" value="1"/>
</dbReference>
<dbReference type="Proteomes" id="UP000076848">
    <property type="component" value="Unassembled WGS sequence"/>
</dbReference>
<dbReference type="STRING" id="288768.SAMEA3906486_00145"/>
<dbReference type="SMART" id="SM00382">
    <property type="entry name" value="AAA"/>
    <property type="match status" value="1"/>
</dbReference>
<evidence type="ECO:0000256" key="2">
    <source>
        <dbReference type="ARBA" id="ARBA00005417"/>
    </source>
</evidence>
<dbReference type="Pfam" id="PF00005">
    <property type="entry name" value="ABC_tran"/>
    <property type="match status" value="1"/>
</dbReference>
<dbReference type="GO" id="GO:0015424">
    <property type="term" value="F:ABC-type amino acid transporter activity"/>
    <property type="evidence" value="ECO:0007669"/>
    <property type="project" value="InterPro"/>
</dbReference>
<dbReference type="CDD" id="cd03262">
    <property type="entry name" value="ABC_HisP_GlnQ"/>
    <property type="match status" value="1"/>
</dbReference>
<keyword evidence="7" id="KW-0029">Amino-acid transport</keyword>
<dbReference type="GO" id="GO:0016887">
    <property type="term" value="F:ATP hydrolysis activity"/>
    <property type="evidence" value="ECO:0007669"/>
    <property type="project" value="InterPro"/>
</dbReference>
<organism evidence="10 11">
    <name type="scientific">Bordetella ansorpii</name>
    <dbReference type="NCBI Taxonomy" id="288768"/>
    <lineage>
        <taxon>Bacteria</taxon>
        <taxon>Pseudomonadati</taxon>
        <taxon>Pseudomonadota</taxon>
        <taxon>Betaproteobacteria</taxon>
        <taxon>Burkholderiales</taxon>
        <taxon>Alcaligenaceae</taxon>
        <taxon>Bordetella</taxon>
    </lineage>
</organism>
<reference evidence="10 11" key="1">
    <citation type="submission" date="2016-04" db="EMBL/GenBank/DDBJ databases">
        <authorList>
            <consortium name="Pathogen Informatics"/>
        </authorList>
    </citation>
    <scope>NUCLEOTIDE SEQUENCE [LARGE SCALE GENOMIC DNA]</scope>
    <source>
        <strain evidence="10 11">H050680373</strain>
    </source>
</reference>
<dbReference type="FunFam" id="3.40.50.300:FF:000020">
    <property type="entry name" value="Amino acid ABC transporter ATP-binding component"/>
    <property type="match status" value="1"/>
</dbReference>
<dbReference type="InterPro" id="IPR030679">
    <property type="entry name" value="ABC_ATPase_HisP-typ"/>
</dbReference>
<name>A0A157S4S7_9BORD</name>
<dbReference type="InterPro" id="IPR017871">
    <property type="entry name" value="ABC_transporter-like_CS"/>
</dbReference>
<gene>
    <name evidence="10" type="primary">artM_1</name>
    <name evidence="10" type="ORF">SAMEA3906486_00145</name>
</gene>
<keyword evidence="6 10" id="KW-0067">ATP-binding</keyword>
<keyword evidence="5" id="KW-0547">Nucleotide-binding</keyword>
<evidence type="ECO:0000256" key="4">
    <source>
        <dbReference type="ARBA" id="ARBA00022475"/>
    </source>
</evidence>
<dbReference type="InterPro" id="IPR003593">
    <property type="entry name" value="AAA+_ATPase"/>
</dbReference>
<dbReference type="GO" id="GO:0005524">
    <property type="term" value="F:ATP binding"/>
    <property type="evidence" value="ECO:0007669"/>
    <property type="project" value="UniProtKB-KW"/>
</dbReference>
<evidence type="ECO:0000259" key="9">
    <source>
        <dbReference type="PROSITE" id="PS50893"/>
    </source>
</evidence>
<comment type="subcellular location">
    <subcellularLocation>
        <location evidence="1">Cell membrane</location>
        <topology evidence="1">Peripheral membrane protein</topology>
    </subcellularLocation>
</comment>
<evidence type="ECO:0000256" key="5">
    <source>
        <dbReference type="ARBA" id="ARBA00022741"/>
    </source>
</evidence>
<dbReference type="RefSeq" id="WP_066122378.1">
    <property type="nucleotide sequence ID" value="NZ_FKIF01000001.1"/>
</dbReference>
<proteinExistence type="inferred from homology"/>
<dbReference type="EMBL" id="FKIF01000001">
    <property type="protein sequence ID" value="SAI65404.1"/>
    <property type="molecule type" value="Genomic_DNA"/>
</dbReference>
<evidence type="ECO:0000256" key="1">
    <source>
        <dbReference type="ARBA" id="ARBA00004202"/>
    </source>
</evidence>
<dbReference type="SUPFAM" id="SSF52540">
    <property type="entry name" value="P-loop containing nucleoside triphosphate hydrolases"/>
    <property type="match status" value="1"/>
</dbReference>
<dbReference type="GO" id="GO:0005886">
    <property type="term" value="C:plasma membrane"/>
    <property type="evidence" value="ECO:0007669"/>
    <property type="project" value="UniProtKB-SubCell"/>
</dbReference>
<dbReference type="PANTHER" id="PTHR43166:SF9">
    <property type="entry name" value="GLUTAMATE_ASPARTATE IMPORT ATP-BINDING PROTEIN GLTL"/>
    <property type="match status" value="1"/>
</dbReference>
<dbReference type="InterPro" id="IPR050086">
    <property type="entry name" value="MetN_ABC_transporter-like"/>
</dbReference>
<dbReference type="Gene3D" id="3.40.50.300">
    <property type="entry name" value="P-loop containing nucleotide triphosphate hydrolases"/>
    <property type="match status" value="1"/>
</dbReference>
<evidence type="ECO:0000256" key="3">
    <source>
        <dbReference type="ARBA" id="ARBA00022448"/>
    </source>
</evidence>
<keyword evidence="3" id="KW-0813">Transport</keyword>
<protein>
    <submittedName>
        <fullName evidence="10">Amino acid ABC transporter ATP-binding protein</fullName>
    </submittedName>
</protein>
<accession>A0A157S4S7</accession>
<dbReference type="AlphaFoldDB" id="A0A157S4S7"/>
<keyword evidence="4" id="KW-1003">Cell membrane</keyword>
<dbReference type="PIRSF" id="PIRSF039085">
    <property type="entry name" value="ABC_ATPase_HisP"/>
    <property type="match status" value="1"/>
</dbReference>
<evidence type="ECO:0000313" key="11">
    <source>
        <dbReference type="Proteomes" id="UP000076848"/>
    </source>
</evidence>
<comment type="similarity">
    <text evidence="2">Belongs to the ABC transporter superfamily.</text>
</comment>
<dbReference type="InterPro" id="IPR027417">
    <property type="entry name" value="P-loop_NTPase"/>
</dbReference>
<sequence>MGTQVILEIADLCKQYGGNQVLRGVSLRVNKGELVCVIGPSGSGKSTMLRCCNLLEVPTSGRIVANGHDVMDAKTDVNRMRQDVGMVFQQFNLYPHLTALGNVTLALCKVQKRGRAQAEKMARAALERVGLGHKAGAMPSQLSGGQQQRVGIARAIALQPQIILFDEPTSALDPELVEDVLSVMRELRESGMTMLVVTHEMAFAHAAADRVVFMDGGVVVEEGSAQDLFERPRQPRTQSFLSRYASRLAH</sequence>
<feature type="domain" description="ABC transporter" evidence="9">
    <location>
        <begin position="7"/>
        <end position="241"/>
    </location>
</feature>
<evidence type="ECO:0000313" key="10">
    <source>
        <dbReference type="EMBL" id="SAI65404.1"/>
    </source>
</evidence>